<dbReference type="GO" id="GO:0009231">
    <property type="term" value="P:riboflavin biosynthetic process"/>
    <property type="evidence" value="ECO:0007669"/>
    <property type="project" value="InterPro"/>
</dbReference>
<dbReference type="OrthoDB" id="9803667at2"/>
<dbReference type="SMART" id="SM00904">
    <property type="entry name" value="Flavokinase"/>
    <property type="match status" value="1"/>
</dbReference>
<proteinExistence type="inferred from homology"/>
<dbReference type="InterPro" id="IPR002606">
    <property type="entry name" value="Riboflavin_kinase_bac"/>
</dbReference>
<evidence type="ECO:0000313" key="18">
    <source>
        <dbReference type="Proteomes" id="UP000326546"/>
    </source>
</evidence>
<dbReference type="SUPFAM" id="SSF82114">
    <property type="entry name" value="Riboflavin kinase-like"/>
    <property type="match status" value="1"/>
</dbReference>
<evidence type="ECO:0000256" key="4">
    <source>
        <dbReference type="ARBA" id="ARBA00022630"/>
    </source>
</evidence>
<evidence type="ECO:0000256" key="6">
    <source>
        <dbReference type="ARBA" id="ARBA00022679"/>
    </source>
</evidence>
<dbReference type="Proteomes" id="UP000326546">
    <property type="component" value="Chromosome"/>
</dbReference>
<keyword evidence="10 15" id="KW-0274">FAD</keyword>
<dbReference type="PANTHER" id="PTHR22749">
    <property type="entry name" value="RIBOFLAVIN KINASE/FMN ADENYLYLTRANSFERASE"/>
    <property type="match status" value="1"/>
</dbReference>
<dbReference type="UniPathway" id="UPA00277">
    <property type="reaction ID" value="UER00407"/>
</dbReference>
<keyword evidence="9 15" id="KW-0418">Kinase</keyword>
<reference evidence="17 18" key="1">
    <citation type="submission" date="2019-09" db="EMBL/GenBank/DDBJ databases">
        <title>Serinicoccus pratensis sp. nov., isolated from meadow soil.</title>
        <authorList>
            <person name="Zhang W."/>
        </authorList>
    </citation>
    <scope>NUCLEOTIDE SEQUENCE [LARGE SCALE GENOMIC DNA]</scope>
    <source>
        <strain evidence="17 18">W204</strain>
    </source>
</reference>
<accession>A0A5J6V788</accession>
<gene>
    <name evidence="17" type="ORF">FY030_09600</name>
</gene>
<dbReference type="NCBIfam" id="NF004160">
    <property type="entry name" value="PRK05627.1-3"/>
    <property type="match status" value="1"/>
</dbReference>
<dbReference type="InterPro" id="IPR023465">
    <property type="entry name" value="Riboflavin_kinase_dom_sf"/>
</dbReference>
<keyword evidence="6 15" id="KW-0808">Transferase</keyword>
<dbReference type="GO" id="GO:0005524">
    <property type="term" value="F:ATP binding"/>
    <property type="evidence" value="ECO:0007669"/>
    <property type="project" value="UniProtKB-UniRule"/>
</dbReference>
<evidence type="ECO:0000256" key="9">
    <source>
        <dbReference type="ARBA" id="ARBA00022777"/>
    </source>
</evidence>
<evidence type="ECO:0000256" key="7">
    <source>
        <dbReference type="ARBA" id="ARBA00022695"/>
    </source>
</evidence>
<dbReference type="PIRSF" id="PIRSF004491">
    <property type="entry name" value="FAD_Synth"/>
    <property type="match status" value="1"/>
</dbReference>
<comment type="similarity">
    <text evidence="15">Belongs to the ribF family.</text>
</comment>
<keyword evidence="8 15" id="KW-0547">Nucleotide-binding</keyword>
<comment type="catalytic activity">
    <reaction evidence="13 15">
        <text>riboflavin + ATP = FMN + ADP + H(+)</text>
        <dbReference type="Rhea" id="RHEA:14357"/>
        <dbReference type="ChEBI" id="CHEBI:15378"/>
        <dbReference type="ChEBI" id="CHEBI:30616"/>
        <dbReference type="ChEBI" id="CHEBI:57986"/>
        <dbReference type="ChEBI" id="CHEBI:58210"/>
        <dbReference type="ChEBI" id="CHEBI:456216"/>
        <dbReference type="EC" id="2.7.1.26"/>
    </reaction>
</comment>
<keyword evidence="4 15" id="KW-0285">Flavoprotein</keyword>
<dbReference type="CDD" id="cd02064">
    <property type="entry name" value="FAD_synthetase_N"/>
    <property type="match status" value="1"/>
</dbReference>
<comment type="function">
    <text evidence="1">Catalyzes the phosphorylation of riboflavin to FMN followed by the adenylation of FMN to FAD.</text>
</comment>
<dbReference type="InterPro" id="IPR014729">
    <property type="entry name" value="Rossmann-like_a/b/a_fold"/>
</dbReference>
<evidence type="ECO:0000256" key="5">
    <source>
        <dbReference type="ARBA" id="ARBA00022643"/>
    </source>
</evidence>
<evidence type="ECO:0000256" key="10">
    <source>
        <dbReference type="ARBA" id="ARBA00022827"/>
    </source>
</evidence>
<dbReference type="PANTHER" id="PTHR22749:SF6">
    <property type="entry name" value="RIBOFLAVIN KINASE"/>
    <property type="match status" value="1"/>
</dbReference>
<dbReference type="EC" id="2.7.7.2" evidence="15"/>
<comment type="pathway">
    <text evidence="2 15">Cofactor biosynthesis; FAD biosynthesis; FAD from FMN: step 1/1.</text>
</comment>
<dbReference type="NCBIfam" id="TIGR00083">
    <property type="entry name" value="ribF"/>
    <property type="match status" value="1"/>
</dbReference>
<evidence type="ECO:0000256" key="13">
    <source>
        <dbReference type="ARBA" id="ARBA00047880"/>
    </source>
</evidence>
<dbReference type="GO" id="GO:0006747">
    <property type="term" value="P:FAD biosynthetic process"/>
    <property type="evidence" value="ECO:0007669"/>
    <property type="project" value="UniProtKB-UniRule"/>
</dbReference>
<evidence type="ECO:0000256" key="15">
    <source>
        <dbReference type="PIRNR" id="PIRNR004491"/>
    </source>
</evidence>
<comment type="catalytic activity">
    <reaction evidence="14 15">
        <text>FMN + ATP + H(+) = FAD + diphosphate</text>
        <dbReference type="Rhea" id="RHEA:17237"/>
        <dbReference type="ChEBI" id="CHEBI:15378"/>
        <dbReference type="ChEBI" id="CHEBI:30616"/>
        <dbReference type="ChEBI" id="CHEBI:33019"/>
        <dbReference type="ChEBI" id="CHEBI:57692"/>
        <dbReference type="ChEBI" id="CHEBI:58210"/>
        <dbReference type="EC" id="2.7.7.2"/>
    </reaction>
</comment>
<name>A0A5J6V788_9MICO</name>
<evidence type="ECO:0000256" key="11">
    <source>
        <dbReference type="ARBA" id="ARBA00022840"/>
    </source>
</evidence>
<dbReference type="EC" id="2.7.1.26" evidence="15"/>
<evidence type="ECO:0000256" key="2">
    <source>
        <dbReference type="ARBA" id="ARBA00004726"/>
    </source>
</evidence>
<dbReference type="Gene3D" id="3.40.50.620">
    <property type="entry name" value="HUPs"/>
    <property type="match status" value="1"/>
</dbReference>
<dbReference type="InterPro" id="IPR015864">
    <property type="entry name" value="FAD_synthase"/>
</dbReference>
<evidence type="ECO:0000256" key="14">
    <source>
        <dbReference type="ARBA" id="ARBA00049494"/>
    </source>
</evidence>
<dbReference type="EMBL" id="CP044427">
    <property type="protein sequence ID" value="QFG68922.1"/>
    <property type="molecule type" value="Genomic_DNA"/>
</dbReference>
<dbReference type="RefSeq" id="WP_158061308.1">
    <property type="nucleotide sequence ID" value="NZ_CP044427.1"/>
</dbReference>
<dbReference type="InterPro" id="IPR015865">
    <property type="entry name" value="Riboflavin_kinase_bac/euk"/>
</dbReference>
<dbReference type="Pfam" id="PF01687">
    <property type="entry name" value="Flavokinase"/>
    <property type="match status" value="1"/>
</dbReference>
<dbReference type="KEGG" id="serw:FY030_09600"/>
<keyword evidence="7 15" id="KW-0548">Nucleotidyltransferase</keyword>
<dbReference type="AlphaFoldDB" id="A0A5J6V788"/>
<evidence type="ECO:0000313" key="17">
    <source>
        <dbReference type="EMBL" id="QFG68922.1"/>
    </source>
</evidence>
<dbReference type="Gene3D" id="2.40.30.30">
    <property type="entry name" value="Riboflavin kinase-like"/>
    <property type="match status" value="1"/>
</dbReference>
<dbReference type="InterPro" id="IPR023468">
    <property type="entry name" value="Riboflavin_kinase"/>
</dbReference>
<feature type="domain" description="Riboflavin kinase" evidence="16">
    <location>
        <begin position="186"/>
        <end position="319"/>
    </location>
</feature>
<organism evidence="17 18">
    <name type="scientific">Ornithinimicrobium pratense</name>
    <dbReference type="NCBI Taxonomy" id="2593973"/>
    <lineage>
        <taxon>Bacteria</taxon>
        <taxon>Bacillati</taxon>
        <taxon>Actinomycetota</taxon>
        <taxon>Actinomycetes</taxon>
        <taxon>Micrococcales</taxon>
        <taxon>Ornithinimicrobiaceae</taxon>
        <taxon>Ornithinimicrobium</taxon>
    </lineage>
</organism>
<dbReference type="Pfam" id="PF06574">
    <property type="entry name" value="FAD_syn"/>
    <property type="match status" value="1"/>
</dbReference>
<keyword evidence="18" id="KW-1185">Reference proteome</keyword>
<dbReference type="GO" id="GO:0008531">
    <property type="term" value="F:riboflavin kinase activity"/>
    <property type="evidence" value="ECO:0007669"/>
    <property type="project" value="UniProtKB-UniRule"/>
</dbReference>
<evidence type="ECO:0000259" key="16">
    <source>
        <dbReference type="SMART" id="SM00904"/>
    </source>
</evidence>
<comment type="pathway">
    <text evidence="3 15">Cofactor biosynthesis; FMN biosynthesis; FMN from riboflavin (ATP route): step 1/1.</text>
</comment>
<keyword evidence="11 15" id="KW-0067">ATP-binding</keyword>
<evidence type="ECO:0000256" key="3">
    <source>
        <dbReference type="ARBA" id="ARBA00005201"/>
    </source>
</evidence>
<dbReference type="SUPFAM" id="SSF52374">
    <property type="entry name" value="Nucleotidylyl transferase"/>
    <property type="match status" value="1"/>
</dbReference>
<evidence type="ECO:0000256" key="8">
    <source>
        <dbReference type="ARBA" id="ARBA00022741"/>
    </source>
</evidence>
<dbReference type="GO" id="GO:0003919">
    <property type="term" value="F:FMN adenylyltransferase activity"/>
    <property type="evidence" value="ECO:0007669"/>
    <property type="project" value="UniProtKB-UniRule"/>
</dbReference>
<dbReference type="FunFam" id="3.40.50.620:FF:000021">
    <property type="entry name" value="Riboflavin biosynthesis protein"/>
    <property type="match status" value="1"/>
</dbReference>
<keyword evidence="12" id="KW-0511">Multifunctional enzyme</keyword>
<dbReference type="FunFam" id="2.40.30.30:FF:000003">
    <property type="entry name" value="Riboflavin biosynthesis protein"/>
    <property type="match status" value="1"/>
</dbReference>
<evidence type="ECO:0000256" key="1">
    <source>
        <dbReference type="ARBA" id="ARBA00002121"/>
    </source>
</evidence>
<dbReference type="UniPathway" id="UPA00276">
    <property type="reaction ID" value="UER00406"/>
</dbReference>
<sequence length="319" mass="35087">MHRWSSLDDVPADLGPTVATLGNFDGVHRGHQAVLGTVVDLAAGRGLAAVAVTFNPHPVAVLHPERAPEAIVGLEHRLALLEKLGLDGVVVIEFTREYAQLSPEDFVVQTFVEGLRAQVVVVGQDTRFGLHNTGDVGTMTELGERHGFEVVVQQTEGEFERGRRTWSSTALREALASGDMATATEILDREHRVSGEVVHGHHRGRELGYPTANLSTRSEGMIPADGVYAGWLERPALPVEHPDRRLPAAISVGTNPTFDDVVRRTVEAYVLDRLDLDLYGELVWVDFVERLRGNVRFESVETLMEQMAQDVDRTRALLA</sequence>
<keyword evidence="5 15" id="KW-0288">FMN</keyword>
<evidence type="ECO:0000256" key="12">
    <source>
        <dbReference type="ARBA" id="ARBA00023268"/>
    </source>
</evidence>
<protein>
    <recommendedName>
        <fullName evidence="15">Riboflavin biosynthesis protein</fullName>
    </recommendedName>
    <domain>
        <recommendedName>
            <fullName evidence="15">Riboflavin kinase</fullName>
            <ecNumber evidence="15">2.7.1.26</ecNumber>
        </recommendedName>
        <alternativeName>
            <fullName evidence="15">Flavokinase</fullName>
        </alternativeName>
    </domain>
    <domain>
        <recommendedName>
            <fullName evidence="15">FMN adenylyltransferase</fullName>
            <ecNumber evidence="15">2.7.7.2</ecNumber>
        </recommendedName>
        <alternativeName>
            <fullName evidence="15">FAD pyrophosphorylase</fullName>
        </alternativeName>
        <alternativeName>
            <fullName evidence="15">FAD synthase</fullName>
        </alternativeName>
    </domain>
</protein>
<dbReference type="GO" id="GO:0009398">
    <property type="term" value="P:FMN biosynthetic process"/>
    <property type="evidence" value="ECO:0007669"/>
    <property type="project" value="UniProtKB-UniRule"/>
</dbReference>